<protein>
    <submittedName>
        <fullName evidence="1">Uncharacterized protein</fullName>
    </submittedName>
</protein>
<accession>A0A0V1M183</accession>
<organism evidence="1 2">
    <name type="scientific">Trichinella papuae</name>
    <dbReference type="NCBI Taxonomy" id="268474"/>
    <lineage>
        <taxon>Eukaryota</taxon>
        <taxon>Metazoa</taxon>
        <taxon>Ecdysozoa</taxon>
        <taxon>Nematoda</taxon>
        <taxon>Enoplea</taxon>
        <taxon>Dorylaimia</taxon>
        <taxon>Trichinellida</taxon>
        <taxon>Trichinellidae</taxon>
        <taxon>Trichinella</taxon>
    </lineage>
</organism>
<dbReference type="AlphaFoldDB" id="A0A0V1M183"/>
<keyword evidence="2" id="KW-1185">Reference proteome</keyword>
<dbReference type="Proteomes" id="UP000054843">
    <property type="component" value="Unassembled WGS sequence"/>
</dbReference>
<evidence type="ECO:0000313" key="2">
    <source>
        <dbReference type="Proteomes" id="UP000054843"/>
    </source>
</evidence>
<sequence length="145" mass="16052">MCTSYCQWQYKYDGCSAAVVDLSVVRSFNCLAIVDRYCNRTTTINCCISFLILYFTMDCEASASGRGYTPQIEWVFRYPVQAQLSGAPASQHYLQVPKVTWGVGLTSSSTRQHALDSAVSEEREAVVRWVEKTSTSQMSAGGSSV</sequence>
<gene>
    <name evidence="1" type="ORF">T10_13447</name>
</gene>
<reference evidence="1 2" key="1">
    <citation type="submission" date="2015-01" db="EMBL/GenBank/DDBJ databases">
        <title>Evolution of Trichinella species and genotypes.</title>
        <authorList>
            <person name="Korhonen P.K."/>
            <person name="Edoardo P."/>
            <person name="Giuseppe L.R."/>
            <person name="Gasser R.B."/>
        </authorList>
    </citation>
    <scope>NUCLEOTIDE SEQUENCE [LARGE SCALE GENOMIC DNA]</scope>
    <source>
        <strain evidence="1">ISS1980</strain>
    </source>
</reference>
<comment type="caution">
    <text evidence="1">The sequence shown here is derived from an EMBL/GenBank/DDBJ whole genome shotgun (WGS) entry which is preliminary data.</text>
</comment>
<dbReference type="EMBL" id="JYDO01000504">
    <property type="protein sequence ID" value="KRZ65134.1"/>
    <property type="molecule type" value="Genomic_DNA"/>
</dbReference>
<proteinExistence type="predicted"/>
<evidence type="ECO:0000313" key="1">
    <source>
        <dbReference type="EMBL" id="KRZ65134.1"/>
    </source>
</evidence>
<name>A0A0V1M183_9BILA</name>